<keyword evidence="3" id="KW-1185">Reference proteome</keyword>
<organism evidence="2 3">
    <name type="scientific">Sporosarcina quadrami</name>
    <dbReference type="NCBI Taxonomy" id="2762234"/>
    <lineage>
        <taxon>Bacteria</taxon>
        <taxon>Bacillati</taxon>
        <taxon>Bacillota</taxon>
        <taxon>Bacilli</taxon>
        <taxon>Bacillales</taxon>
        <taxon>Caryophanaceae</taxon>
        <taxon>Sporosarcina</taxon>
    </lineage>
</organism>
<feature type="transmembrane region" description="Helical" evidence="1">
    <location>
        <begin position="18"/>
        <end position="40"/>
    </location>
</feature>
<proteinExistence type="predicted"/>
<dbReference type="Proteomes" id="UP000626786">
    <property type="component" value="Unassembled WGS sequence"/>
</dbReference>
<reference evidence="2 3" key="1">
    <citation type="submission" date="2020-08" db="EMBL/GenBank/DDBJ databases">
        <title>A Genomic Blueprint of the Chicken Gut Microbiome.</title>
        <authorList>
            <person name="Gilroy R."/>
            <person name="Ravi A."/>
            <person name="Getino M."/>
            <person name="Pursley I."/>
            <person name="Horton D.L."/>
            <person name="Alikhan N.-F."/>
            <person name="Baker D."/>
            <person name="Gharbi K."/>
            <person name="Hall N."/>
            <person name="Watson M."/>
            <person name="Adriaenssens E.M."/>
            <person name="Foster-Nyarko E."/>
            <person name="Jarju S."/>
            <person name="Secka A."/>
            <person name="Antonio M."/>
            <person name="Oren A."/>
            <person name="Chaudhuri R."/>
            <person name="La Ragione R.M."/>
            <person name="Hildebrand F."/>
            <person name="Pallen M.J."/>
        </authorList>
    </citation>
    <scope>NUCLEOTIDE SEQUENCE [LARGE SCALE GENOMIC DNA]</scope>
    <source>
        <strain evidence="2 3">Sa2YVA2</strain>
    </source>
</reference>
<feature type="transmembrane region" description="Helical" evidence="1">
    <location>
        <begin position="52"/>
        <end position="82"/>
    </location>
</feature>
<comment type="caution">
    <text evidence="2">The sequence shown here is derived from an EMBL/GenBank/DDBJ whole genome shotgun (WGS) entry which is preliminary data.</text>
</comment>
<gene>
    <name evidence="2" type="ORF">H9649_15560</name>
</gene>
<dbReference type="RefSeq" id="WP_191695816.1">
    <property type="nucleotide sequence ID" value="NZ_JACSQN010000019.1"/>
</dbReference>
<name>A0ABR8UD71_9BACL</name>
<evidence type="ECO:0000256" key="1">
    <source>
        <dbReference type="SAM" id="Phobius"/>
    </source>
</evidence>
<keyword evidence="1" id="KW-0812">Transmembrane</keyword>
<keyword evidence="1" id="KW-0472">Membrane</keyword>
<evidence type="ECO:0000313" key="2">
    <source>
        <dbReference type="EMBL" id="MBD7985988.1"/>
    </source>
</evidence>
<accession>A0ABR8UD71</accession>
<protein>
    <recommendedName>
        <fullName evidence="4">DUF2768 domain-containing protein</fullName>
    </recommendedName>
</protein>
<sequence length="83" mass="9435">MELNGTEQTNQMMSLKDWIITIILIALPIVSLIMLIIWATDKKDPRNNFAKAYLIVMGGIFALVMLFYVLMLILFLFIGIAAQ</sequence>
<evidence type="ECO:0000313" key="3">
    <source>
        <dbReference type="Proteomes" id="UP000626786"/>
    </source>
</evidence>
<evidence type="ECO:0008006" key="4">
    <source>
        <dbReference type="Google" id="ProtNLM"/>
    </source>
</evidence>
<dbReference type="EMBL" id="JACSQN010000019">
    <property type="protein sequence ID" value="MBD7985988.1"/>
    <property type="molecule type" value="Genomic_DNA"/>
</dbReference>
<keyword evidence="1" id="KW-1133">Transmembrane helix</keyword>